<feature type="domain" description="Cytochrome b5 heme-binding" evidence="4">
    <location>
        <begin position="33"/>
        <end position="130"/>
    </location>
</feature>
<comment type="similarity">
    <text evidence="1">Belongs to the cytochrome b5 family. MAPR subfamily.</text>
</comment>
<dbReference type="Gene3D" id="3.10.120.10">
    <property type="entry name" value="Cytochrome b5-like heme/steroid binding domain"/>
    <property type="match status" value="1"/>
</dbReference>
<dbReference type="InterPro" id="IPR001199">
    <property type="entry name" value="Cyt_B5-like_heme/steroid-bd"/>
</dbReference>
<feature type="region of interest" description="Disordered" evidence="2">
    <location>
        <begin position="167"/>
        <end position="196"/>
    </location>
</feature>
<evidence type="ECO:0000256" key="1">
    <source>
        <dbReference type="ARBA" id="ARBA00038357"/>
    </source>
</evidence>
<keyword evidence="6" id="KW-1185">Reference proteome</keyword>
<dbReference type="Pfam" id="PF00173">
    <property type="entry name" value="Cyt-b5"/>
    <property type="match status" value="1"/>
</dbReference>
<protein>
    <recommendedName>
        <fullName evidence="4">Cytochrome b5 heme-binding domain-containing protein</fullName>
    </recommendedName>
</protein>
<reference evidence="5" key="1">
    <citation type="submission" date="2023-08" db="EMBL/GenBank/DDBJ databases">
        <authorList>
            <person name="Audoor S."/>
            <person name="Bilcke G."/>
        </authorList>
    </citation>
    <scope>NUCLEOTIDE SEQUENCE</scope>
</reference>
<keyword evidence="3" id="KW-0472">Membrane</keyword>
<keyword evidence="3" id="KW-0812">Transmembrane</keyword>
<dbReference type="Proteomes" id="UP001295423">
    <property type="component" value="Unassembled WGS sequence"/>
</dbReference>
<evidence type="ECO:0000259" key="4">
    <source>
        <dbReference type="SMART" id="SM01117"/>
    </source>
</evidence>
<dbReference type="SUPFAM" id="SSF55856">
    <property type="entry name" value="Cytochrome b5-like heme/steroid binding domain"/>
    <property type="match status" value="1"/>
</dbReference>
<keyword evidence="3" id="KW-1133">Transmembrane helix</keyword>
<proteinExistence type="inferred from homology"/>
<dbReference type="GO" id="GO:0012505">
    <property type="term" value="C:endomembrane system"/>
    <property type="evidence" value="ECO:0007669"/>
    <property type="project" value="TreeGrafter"/>
</dbReference>
<organism evidence="5 6">
    <name type="scientific">Cylindrotheca closterium</name>
    <dbReference type="NCBI Taxonomy" id="2856"/>
    <lineage>
        <taxon>Eukaryota</taxon>
        <taxon>Sar</taxon>
        <taxon>Stramenopiles</taxon>
        <taxon>Ochrophyta</taxon>
        <taxon>Bacillariophyta</taxon>
        <taxon>Bacillariophyceae</taxon>
        <taxon>Bacillariophycidae</taxon>
        <taxon>Bacillariales</taxon>
        <taxon>Bacillariaceae</taxon>
        <taxon>Cylindrotheca</taxon>
    </lineage>
</organism>
<name>A0AAD2G6W4_9STRA</name>
<comment type="caution">
    <text evidence="5">The sequence shown here is derived from an EMBL/GenBank/DDBJ whole genome shotgun (WGS) entry which is preliminary data.</text>
</comment>
<dbReference type="GO" id="GO:0016020">
    <property type="term" value="C:membrane"/>
    <property type="evidence" value="ECO:0007669"/>
    <property type="project" value="TreeGrafter"/>
</dbReference>
<dbReference type="PANTHER" id="PTHR10281:SF4">
    <property type="entry name" value="NEUFERRICIN"/>
    <property type="match status" value="1"/>
</dbReference>
<dbReference type="AlphaFoldDB" id="A0AAD2G6W4"/>
<gene>
    <name evidence="5" type="ORF">CYCCA115_LOCUS21010</name>
</gene>
<dbReference type="InterPro" id="IPR036400">
    <property type="entry name" value="Cyt_B5-like_heme/steroid_sf"/>
</dbReference>
<evidence type="ECO:0000313" key="5">
    <source>
        <dbReference type="EMBL" id="CAJ1965225.1"/>
    </source>
</evidence>
<accession>A0AAD2G6W4</accession>
<feature type="transmembrane region" description="Helical" evidence="3">
    <location>
        <begin position="6"/>
        <end position="23"/>
    </location>
</feature>
<evidence type="ECO:0000313" key="6">
    <source>
        <dbReference type="Proteomes" id="UP001295423"/>
    </source>
</evidence>
<dbReference type="InterPro" id="IPR050577">
    <property type="entry name" value="MAPR/NEUFC/NENF-like"/>
</dbReference>
<evidence type="ECO:0000256" key="2">
    <source>
        <dbReference type="SAM" id="MobiDB-lite"/>
    </source>
</evidence>
<dbReference type="PANTHER" id="PTHR10281">
    <property type="entry name" value="MEMBRANE-ASSOCIATED PROGESTERONE RECEPTOR COMPONENT-RELATED"/>
    <property type="match status" value="1"/>
</dbReference>
<evidence type="ECO:0000256" key="3">
    <source>
        <dbReference type="SAM" id="Phobius"/>
    </source>
</evidence>
<dbReference type="EMBL" id="CAKOGP040002202">
    <property type="protein sequence ID" value="CAJ1965225.1"/>
    <property type="molecule type" value="Genomic_DNA"/>
</dbReference>
<sequence length="196" mass="22180">MTSRNILFSISLVIGILYFTIIGRSGASERRLVTLEELETKNGENGSLIWLSILGKVYDVTEGKEYYGPGQSYNSLTAADTTVPFVSGTFTKEEAKKDPVELSDSDLTGILEWQKFYSESDKYHLVGKLVDPRYYDEHGKEQPTFVTLLERLEKIKISEEEKKAVKEANKKARLEQAAKQEEANKKAKAEEAKQEM</sequence>
<dbReference type="SMART" id="SM01117">
    <property type="entry name" value="Cyt-b5"/>
    <property type="match status" value="1"/>
</dbReference>